<keyword evidence="3" id="KW-0804">Transcription</keyword>
<evidence type="ECO:0000256" key="1">
    <source>
        <dbReference type="ARBA" id="ARBA00023015"/>
    </source>
</evidence>
<keyword evidence="1" id="KW-0805">Transcription regulation</keyword>
<dbReference type="InterPro" id="IPR036271">
    <property type="entry name" value="Tet_transcr_reg_TetR-rel_C_sf"/>
</dbReference>
<name>A0A037ZJD6_9RHOB</name>
<dbReference type="SUPFAM" id="SSF46689">
    <property type="entry name" value="Homeodomain-like"/>
    <property type="match status" value="1"/>
</dbReference>
<dbReference type="PROSITE" id="PS50977">
    <property type="entry name" value="HTH_TETR_2"/>
    <property type="match status" value="1"/>
</dbReference>
<dbReference type="InterPro" id="IPR023772">
    <property type="entry name" value="DNA-bd_HTH_TetR-type_CS"/>
</dbReference>
<dbReference type="InterPro" id="IPR001647">
    <property type="entry name" value="HTH_TetR"/>
</dbReference>
<feature type="DNA-binding region" description="H-T-H motif" evidence="4">
    <location>
        <begin position="32"/>
        <end position="51"/>
    </location>
</feature>
<dbReference type="RefSeq" id="WP_035256683.1">
    <property type="nucleotide sequence ID" value="NZ_JFKE01000002.1"/>
</dbReference>
<dbReference type="Pfam" id="PF00440">
    <property type="entry name" value="TetR_N"/>
    <property type="match status" value="1"/>
</dbReference>
<dbReference type="SUPFAM" id="SSF48498">
    <property type="entry name" value="Tetracyclin repressor-like, C-terminal domain"/>
    <property type="match status" value="1"/>
</dbReference>
<comment type="caution">
    <text evidence="6">The sequence shown here is derived from an EMBL/GenBank/DDBJ whole genome shotgun (WGS) entry which is preliminary data.</text>
</comment>
<evidence type="ECO:0000259" key="5">
    <source>
        <dbReference type="PROSITE" id="PS50977"/>
    </source>
</evidence>
<dbReference type="PROSITE" id="PS01081">
    <property type="entry name" value="HTH_TETR_1"/>
    <property type="match status" value="1"/>
</dbReference>
<dbReference type="OrthoDB" id="3218408at2"/>
<organism evidence="6 7">
    <name type="scientific">Actibacterium mucosum KCTC 23349</name>
    <dbReference type="NCBI Taxonomy" id="1454373"/>
    <lineage>
        <taxon>Bacteria</taxon>
        <taxon>Pseudomonadati</taxon>
        <taxon>Pseudomonadota</taxon>
        <taxon>Alphaproteobacteria</taxon>
        <taxon>Rhodobacterales</taxon>
        <taxon>Roseobacteraceae</taxon>
        <taxon>Actibacterium</taxon>
    </lineage>
</organism>
<dbReference type="Proteomes" id="UP000026249">
    <property type="component" value="Unassembled WGS sequence"/>
</dbReference>
<accession>A0A037ZJD6</accession>
<keyword evidence="7" id="KW-1185">Reference proteome</keyword>
<protein>
    <recommendedName>
        <fullName evidence="5">HTH tetR-type domain-containing protein</fullName>
    </recommendedName>
</protein>
<proteinExistence type="predicted"/>
<evidence type="ECO:0000313" key="7">
    <source>
        <dbReference type="Proteomes" id="UP000026249"/>
    </source>
</evidence>
<sequence length="186" mass="20112">MPYTPEHRAQTRAKIVTAARQMFNLHGFDGVSIDQIMAHAGLSRGGFYHHFVSKEALFAEAVVSFLDTARPAELTGPALIRAAMTGYLSEAHLNEVADQCPMIAVPSDVARGGKDVRRSYQRVFQATLNQFETNLPGPTEQARQKALMLCILSIGGMILARTMEDAALSDEIRQAAAGAPDALGLD</sequence>
<dbReference type="STRING" id="1454373.ACMU_06305"/>
<dbReference type="PRINTS" id="PR00455">
    <property type="entry name" value="HTHTETR"/>
</dbReference>
<dbReference type="FunFam" id="1.10.10.60:FF:000141">
    <property type="entry name" value="TetR family transcriptional regulator"/>
    <property type="match status" value="1"/>
</dbReference>
<dbReference type="Gene3D" id="1.10.357.10">
    <property type="entry name" value="Tetracycline Repressor, domain 2"/>
    <property type="match status" value="1"/>
</dbReference>
<evidence type="ECO:0000256" key="3">
    <source>
        <dbReference type="ARBA" id="ARBA00023163"/>
    </source>
</evidence>
<keyword evidence="2 4" id="KW-0238">DNA-binding</keyword>
<dbReference type="PANTHER" id="PTHR47506:SF7">
    <property type="entry name" value="TRANSCRIPTIONAL REGULATORY PROTEIN"/>
    <property type="match status" value="1"/>
</dbReference>
<dbReference type="AlphaFoldDB" id="A0A037ZJD6"/>
<dbReference type="InterPro" id="IPR009057">
    <property type="entry name" value="Homeodomain-like_sf"/>
</dbReference>
<evidence type="ECO:0000256" key="2">
    <source>
        <dbReference type="ARBA" id="ARBA00023125"/>
    </source>
</evidence>
<evidence type="ECO:0000313" key="6">
    <source>
        <dbReference type="EMBL" id="KAJ56550.1"/>
    </source>
</evidence>
<reference evidence="6 7" key="1">
    <citation type="submission" date="2014-03" db="EMBL/GenBank/DDBJ databases">
        <title>Draft Genome Sequence of Actibacterium mucosum KCTC 23349, a Marine Alphaproteobacterium with Complex Ionic Requirements Isolated from Mediterranean Seawater at Malvarrosa Beach, Valencia, Spain.</title>
        <authorList>
            <person name="Arahal D.R."/>
            <person name="Shao Z."/>
            <person name="Lai Q."/>
            <person name="Pujalte M.J."/>
        </authorList>
    </citation>
    <scope>NUCLEOTIDE SEQUENCE [LARGE SCALE GENOMIC DNA]</scope>
    <source>
        <strain evidence="6 7">KCTC 23349</strain>
    </source>
</reference>
<dbReference type="PANTHER" id="PTHR47506">
    <property type="entry name" value="TRANSCRIPTIONAL REGULATORY PROTEIN"/>
    <property type="match status" value="1"/>
</dbReference>
<dbReference type="Gene3D" id="1.10.10.60">
    <property type="entry name" value="Homeodomain-like"/>
    <property type="match status" value="1"/>
</dbReference>
<dbReference type="GO" id="GO:0003677">
    <property type="term" value="F:DNA binding"/>
    <property type="evidence" value="ECO:0007669"/>
    <property type="project" value="UniProtKB-UniRule"/>
</dbReference>
<feature type="domain" description="HTH tetR-type" evidence="5">
    <location>
        <begin position="9"/>
        <end position="69"/>
    </location>
</feature>
<gene>
    <name evidence="6" type="ORF">ACMU_06305</name>
</gene>
<dbReference type="EMBL" id="JFKE01000002">
    <property type="protein sequence ID" value="KAJ56550.1"/>
    <property type="molecule type" value="Genomic_DNA"/>
</dbReference>
<evidence type="ECO:0000256" key="4">
    <source>
        <dbReference type="PROSITE-ProRule" id="PRU00335"/>
    </source>
</evidence>